<keyword evidence="2" id="KW-1133">Transmembrane helix</keyword>
<feature type="transmembrane region" description="Helical" evidence="2">
    <location>
        <begin position="126"/>
        <end position="151"/>
    </location>
</feature>
<comment type="caution">
    <text evidence="3">The sequence shown here is derived from an EMBL/GenBank/DDBJ whole genome shotgun (WGS) entry which is preliminary data.</text>
</comment>
<dbReference type="Proteomes" id="UP001501752">
    <property type="component" value="Unassembled WGS sequence"/>
</dbReference>
<evidence type="ECO:0000313" key="4">
    <source>
        <dbReference type="Proteomes" id="UP001501752"/>
    </source>
</evidence>
<protein>
    <submittedName>
        <fullName evidence="3">Uncharacterized protein</fullName>
    </submittedName>
</protein>
<feature type="region of interest" description="Disordered" evidence="1">
    <location>
        <begin position="1"/>
        <end position="44"/>
    </location>
</feature>
<accession>A0ABP9EKG9</accession>
<keyword evidence="2" id="KW-0472">Membrane</keyword>
<dbReference type="EMBL" id="BAABIS010000001">
    <property type="protein sequence ID" value="GAA4880936.1"/>
    <property type="molecule type" value="Genomic_DNA"/>
</dbReference>
<proteinExistence type="predicted"/>
<evidence type="ECO:0000313" key="3">
    <source>
        <dbReference type="EMBL" id="GAA4880936.1"/>
    </source>
</evidence>
<evidence type="ECO:0000256" key="1">
    <source>
        <dbReference type="SAM" id="MobiDB-lite"/>
    </source>
</evidence>
<keyword evidence="4" id="KW-1185">Reference proteome</keyword>
<organism evidence="3 4">
    <name type="scientific">Kitasatospora terrestris</name>
    <dbReference type="NCBI Taxonomy" id="258051"/>
    <lineage>
        <taxon>Bacteria</taxon>
        <taxon>Bacillati</taxon>
        <taxon>Actinomycetota</taxon>
        <taxon>Actinomycetes</taxon>
        <taxon>Kitasatosporales</taxon>
        <taxon>Streptomycetaceae</taxon>
        <taxon>Kitasatospora</taxon>
    </lineage>
</organism>
<sequence>MQQPHPTSHPLRTGPALTGAGGRAAVEGGQRTPAGAQGPREGVPADGVVRAWRMHHAGERRITERVPGHGQGIVGGEAAPAAPAGRVRLPPAPPPRGHRAEAVVVTSGGGTEPQGGTVARPPVHRIAWTVIRVLSSVAALVVLGLAVKVIVGAVQRSRQRRTGPPGTGREDGQP</sequence>
<name>A0ABP9EKG9_9ACTN</name>
<evidence type="ECO:0000256" key="2">
    <source>
        <dbReference type="SAM" id="Phobius"/>
    </source>
</evidence>
<reference evidence="4" key="1">
    <citation type="journal article" date="2019" name="Int. J. Syst. Evol. Microbiol.">
        <title>The Global Catalogue of Microorganisms (GCM) 10K type strain sequencing project: providing services to taxonomists for standard genome sequencing and annotation.</title>
        <authorList>
            <consortium name="The Broad Institute Genomics Platform"/>
            <consortium name="The Broad Institute Genome Sequencing Center for Infectious Disease"/>
            <person name="Wu L."/>
            <person name="Ma J."/>
        </authorList>
    </citation>
    <scope>NUCLEOTIDE SEQUENCE [LARGE SCALE GENOMIC DNA]</scope>
    <source>
        <strain evidence="4">JCM 13006</strain>
    </source>
</reference>
<gene>
    <name evidence="3" type="ORF">GCM10023235_71470</name>
</gene>
<keyword evidence="2" id="KW-0812">Transmembrane</keyword>